<name>A0AAD0QU23_PSEDL</name>
<dbReference type="InterPro" id="IPR031893">
    <property type="entry name" value="Phage_tail_APC"/>
</dbReference>
<feature type="domain" description="Phage tail assembly chaperone-like" evidence="1">
    <location>
        <begin position="68"/>
        <end position="135"/>
    </location>
</feature>
<dbReference type="EMBL" id="CP031146">
    <property type="protein sequence ID" value="AXM95588.1"/>
    <property type="molecule type" value="Genomic_DNA"/>
</dbReference>
<protein>
    <submittedName>
        <fullName evidence="2">Phage tail protein</fullName>
    </submittedName>
</protein>
<dbReference type="GeneID" id="49613188"/>
<gene>
    <name evidence="2" type="ORF">DVB73_07130</name>
</gene>
<accession>A0AAD0QU23</accession>
<sequence length="142" mass="16108">MRYYSQTTGCCYLTGIHTSMPADAVEIPDDRYEAVIGNPDPGKVRSHDAQGLPILIDPPGLTADEVAAQERAWRDGELAARQWLRDRHRDEQDLGRATTLSEAQFAELLEYLQVLRDWPQTQAFPDTALRPVPPDWIDLYTQ</sequence>
<proteinExistence type="predicted"/>
<evidence type="ECO:0000259" key="1">
    <source>
        <dbReference type="Pfam" id="PF16778"/>
    </source>
</evidence>
<evidence type="ECO:0000313" key="3">
    <source>
        <dbReference type="Proteomes" id="UP000256503"/>
    </source>
</evidence>
<reference evidence="2 3" key="1">
    <citation type="submission" date="2018-07" db="EMBL/GenBank/DDBJ databases">
        <title>Complete genome sequence of a Pseudomonas plecoglossicida strain pathogenic to the marine fish, Larimichthys crocea.</title>
        <authorList>
            <person name="Tao Z."/>
        </authorList>
    </citation>
    <scope>NUCLEOTIDE SEQUENCE [LARGE SCALE GENOMIC DNA]</scope>
    <source>
        <strain evidence="2 3">XSDHY-P</strain>
    </source>
</reference>
<evidence type="ECO:0000313" key="2">
    <source>
        <dbReference type="EMBL" id="AXM95588.1"/>
    </source>
</evidence>
<organism evidence="2 3">
    <name type="scientific">Pseudomonas plecoglossicida</name>
    <dbReference type="NCBI Taxonomy" id="70775"/>
    <lineage>
        <taxon>Bacteria</taxon>
        <taxon>Pseudomonadati</taxon>
        <taxon>Pseudomonadota</taxon>
        <taxon>Gammaproteobacteria</taxon>
        <taxon>Pseudomonadales</taxon>
        <taxon>Pseudomonadaceae</taxon>
        <taxon>Pseudomonas</taxon>
    </lineage>
</organism>
<dbReference type="RefSeq" id="WP_016394533.1">
    <property type="nucleotide sequence ID" value="NZ_BSOM01000028.1"/>
</dbReference>
<dbReference type="Proteomes" id="UP000256503">
    <property type="component" value="Chromosome"/>
</dbReference>
<dbReference type="Pfam" id="PF16778">
    <property type="entry name" value="Phage_tail_APC"/>
    <property type="match status" value="1"/>
</dbReference>
<dbReference type="AlphaFoldDB" id="A0AAD0QU23"/>